<gene>
    <name evidence="4" type="ORF">E4U60_002065</name>
</gene>
<dbReference type="AlphaFoldDB" id="A0A9P7MBH0"/>
<feature type="chain" id="PRO_5040505482" evidence="3">
    <location>
        <begin position="19"/>
        <end position="245"/>
    </location>
</feature>
<evidence type="ECO:0000313" key="5">
    <source>
        <dbReference type="Proteomes" id="UP000706124"/>
    </source>
</evidence>
<dbReference type="OrthoDB" id="95118at2759"/>
<dbReference type="PANTHER" id="PTHR34002">
    <property type="entry name" value="BLR1656 PROTEIN"/>
    <property type="match status" value="1"/>
</dbReference>
<organism evidence="4 5">
    <name type="scientific">Claviceps pazoutovae</name>
    <dbReference type="NCBI Taxonomy" id="1649127"/>
    <lineage>
        <taxon>Eukaryota</taxon>
        <taxon>Fungi</taxon>
        <taxon>Dikarya</taxon>
        <taxon>Ascomycota</taxon>
        <taxon>Pezizomycotina</taxon>
        <taxon>Sordariomycetes</taxon>
        <taxon>Hypocreomycetidae</taxon>
        <taxon>Hypocreales</taxon>
        <taxon>Clavicipitaceae</taxon>
        <taxon>Claviceps</taxon>
    </lineage>
</organism>
<dbReference type="GO" id="GO:0000272">
    <property type="term" value="P:polysaccharide catabolic process"/>
    <property type="evidence" value="ECO:0007669"/>
    <property type="project" value="UniProtKB-KW"/>
</dbReference>
<sequence>MKISASVAFAGLAASVLANPVITKREQWCGNWGSTTTGPYTIYHNNWGAASASSGKQCTSFSSRNGASVAWSTSWSWQGGPSNVKSYSNVGLAHVNRKLTDVKSIPSKWSWTYTGQNIVADVAYDLWLAPSAGADNTYEIMIWLAALGGAGPISQTGSTPIANPQIAGTTWKLFKGPNGSTTVFSFVAPSNIENFDGDLNLFFKYLVESQGVANTNVITALQAGTEPFVGSNAVFNSPVCSIQVS</sequence>
<keyword evidence="3" id="KW-0732">Signal</keyword>
<reference evidence="4 5" key="1">
    <citation type="journal article" date="2020" name="bioRxiv">
        <title>Whole genome comparisons of ergot fungi reveals the divergence and evolution of species within the genus Claviceps are the result of varying mechanisms driving genome evolution and host range expansion.</title>
        <authorList>
            <person name="Wyka S.A."/>
            <person name="Mondo S.J."/>
            <person name="Liu M."/>
            <person name="Dettman J."/>
            <person name="Nalam V."/>
            <person name="Broders K.D."/>
        </authorList>
    </citation>
    <scope>NUCLEOTIDE SEQUENCE [LARGE SCALE GENOMIC DNA]</scope>
    <source>
        <strain evidence="4 5">CCC 1485</strain>
    </source>
</reference>
<feature type="signal peptide" evidence="3">
    <location>
        <begin position="1"/>
        <end position="18"/>
    </location>
</feature>
<dbReference type="GO" id="GO:0008810">
    <property type="term" value="F:cellulase activity"/>
    <property type="evidence" value="ECO:0007669"/>
    <property type="project" value="InterPro"/>
</dbReference>
<dbReference type="SUPFAM" id="SSF49899">
    <property type="entry name" value="Concanavalin A-like lectins/glucanases"/>
    <property type="match status" value="1"/>
</dbReference>
<dbReference type="Gene3D" id="2.60.120.180">
    <property type="match status" value="1"/>
</dbReference>
<comment type="similarity">
    <text evidence="1 2">Belongs to the glycosyl hydrolase 12 (cellulase H) family.</text>
</comment>
<dbReference type="InterPro" id="IPR013320">
    <property type="entry name" value="ConA-like_dom_sf"/>
</dbReference>
<dbReference type="EMBL" id="SRPO01000190">
    <property type="protein sequence ID" value="KAG5937208.1"/>
    <property type="molecule type" value="Genomic_DNA"/>
</dbReference>
<keyword evidence="2" id="KW-0624">Polysaccharide degradation</keyword>
<evidence type="ECO:0000313" key="4">
    <source>
        <dbReference type="EMBL" id="KAG5937208.1"/>
    </source>
</evidence>
<keyword evidence="2" id="KW-0119">Carbohydrate metabolism</keyword>
<protein>
    <submittedName>
        <fullName evidence="4">Uncharacterized protein</fullName>
    </submittedName>
</protein>
<dbReference type="Proteomes" id="UP000706124">
    <property type="component" value="Unassembled WGS sequence"/>
</dbReference>
<proteinExistence type="inferred from homology"/>
<comment type="caution">
    <text evidence="4">The sequence shown here is derived from an EMBL/GenBank/DDBJ whole genome shotgun (WGS) entry which is preliminary data.</text>
</comment>
<dbReference type="InterPro" id="IPR002594">
    <property type="entry name" value="GH12"/>
</dbReference>
<keyword evidence="5" id="KW-1185">Reference proteome</keyword>
<evidence type="ECO:0000256" key="1">
    <source>
        <dbReference type="ARBA" id="ARBA00005519"/>
    </source>
</evidence>
<name>A0A9P7MBH0_9HYPO</name>
<keyword evidence="2" id="KW-0326">Glycosidase</keyword>
<dbReference type="Pfam" id="PF01670">
    <property type="entry name" value="Glyco_hydro_12"/>
    <property type="match status" value="1"/>
</dbReference>
<evidence type="ECO:0000256" key="2">
    <source>
        <dbReference type="RuleBase" id="RU361163"/>
    </source>
</evidence>
<dbReference type="InterPro" id="IPR013319">
    <property type="entry name" value="GH11/12"/>
</dbReference>
<accession>A0A9P7MBH0</accession>
<evidence type="ECO:0000256" key="3">
    <source>
        <dbReference type="SAM" id="SignalP"/>
    </source>
</evidence>
<keyword evidence="2" id="KW-0378">Hydrolase</keyword>
<dbReference type="PANTHER" id="PTHR34002:SF9">
    <property type="entry name" value="XYLOGLUCAN-SPECIFIC ENDO-BETA-1,4-GLUCANASE A"/>
    <property type="match status" value="1"/>
</dbReference>